<comment type="caution">
    <text evidence="5">The sequence shown here is derived from an EMBL/GenBank/DDBJ whole genome shotgun (WGS) entry which is preliminary data.</text>
</comment>
<dbReference type="CDD" id="cd03216">
    <property type="entry name" value="ABC_Carb_Monos_I"/>
    <property type="match status" value="1"/>
</dbReference>
<dbReference type="InterPro" id="IPR017871">
    <property type="entry name" value="ABC_transporter-like_CS"/>
</dbReference>
<protein>
    <submittedName>
        <fullName evidence="5">ATP-binding cassette domain-containing protein</fullName>
    </submittedName>
</protein>
<dbReference type="SMART" id="SM00382">
    <property type="entry name" value="AAA"/>
    <property type="match status" value="1"/>
</dbReference>
<accession>A0ABS7QA17</accession>
<proteinExistence type="predicted"/>
<dbReference type="PANTHER" id="PTHR43790:SF8">
    <property type="entry name" value="SUGAR ABC TRANSPORTER ATP-BINDING PROTEIN"/>
    <property type="match status" value="1"/>
</dbReference>
<dbReference type="InterPro" id="IPR003593">
    <property type="entry name" value="AAA+_ATPase"/>
</dbReference>
<dbReference type="InterPro" id="IPR027417">
    <property type="entry name" value="P-loop_NTPase"/>
</dbReference>
<dbReference type="Pfam" id="PF00005">
    <property type="entry name" value="ABC_tran"/>
    <property type="match status" value="1"/>
</dbReference>
<dbReference type="Gene3D" id="3.40.50.300">
    <property type="entry name" value="P-loop containing nucleotide triphosphate hydrolases"/>
    <property type="match status" value="1"/>
</dbReference>
<organism evidence="5 6">
    <name type="scientific">Actinacidiphila acidipaludis</name>
    <dbReference type="NCBI Taxonomy" id="2873382"/>
    <lineage>
        <taxon>Bacteria</taxon>
        <taxon>Bacillati</taxon>
        <taxon>Actinomycetota</taxon>
        <taxon>Actinomycetes</taxon>
        <taxon>Kitasatosporales</taxon>
        <taxon>Streptomycetaceae</taxon>
        <taxon>Actinacidiphila</taxon>
    </lineage>
</organism>
<feature type="compositionally biased region" description="Low complexity" evidence="3">
    <location>
        <begin position="1"/>
        <end position="15"/>
    </location>
</feature>
<sequence length="308" mass="32601">MNDSAAAGPAGQQPPKRQDDEHPGAGRTSAEPAEPQVTPVLSARGLVKRYGHVTAIDGADFDLLPGEVLAVIGDNGAGKTSLIKALTGALVPDEGEIRLHGEPIRFAGPLDARQHGIETVYQDLAVAPSMDIAANMFLGREIRRAGPLGTVFRMLDKKAMRRESAEYMSELGIRLGSIGQTVETLSGGQRQAVAVARAVAWARSVVVMDEPTAALGVKESAQVLDLIRRVRDKGVPVILISHNMPHVFEIADRIHVHRLGRRAALIDPRDYTMPEVVAIMTGALSVTADGGTVVADDDAAAAAGVRRS</sequence>
<name>A0ABS7QA17_9ACTN</name>
<evidence type="ECO:0000313" key="5">
    <source>
        <dbReference type="EMBL" id="MBY8879957.1"/>
    </source>
</evidence>
<gene>
    <name evidence="5" type="ORF">K7862_20315</name>
</gene>
<dbReference type="PROSITE" id="PS00211">
    <property type="entry name" value="ABC_TRANSPORTER_1"/>
    <property type="match status" value="1"/>
</dbReference>
<dbReference type="PROSITE" id="PS50893">
    <property type="entry name" value="ABC_TRANSPORTER_2"/>
    <property type="match status" value="1"/>
</dbReference>
<dbReference type="EMBL" id="JAINZZ010000025">
    <property type="protein sequence ID" value="MBY8879957.1"/>
    <property type="molecule type" value="Genomic_DNA"/>
</dbReference>
<dbReference type="RefSeq" id="WP_222964521.1">
    <property type="nucleotide sequence ID" value="NZ_JAINZZ010000025.1"/>
</dbReference>
<keyword evidence="2 5" id="KW-0067">ATP-binding</keyword>
<dbReference type="PANTHER" id="PTHR43790">
    <property type="entry name" value="CARBOHYDRATE TRANSPORT ATP-BINDING PROTEIN MG119-RELATED"/>
    <property type="match status" value="1"/>
</dbReference>
<reference evidence="5 6" key="1">
    <citation type="submission" date="2021-08" db="EMBL/GenBank/DDBJ databases">
        <title>WGS of actinomycetes from Thailand.</title>
        <authorList>
            <person name="Thawai C."/>
        </authorList>
    </citation>
    <scope>NUCLEOTIDE SEQUENCE [LARGE SCALE GENOMIC DNA]</scope>
    <source>
        <strain evidence="5 6">PLK6-54</strain>
    </source>
</reference>
<dbReference type="SUPFAM" id="SSF52540">
    <property type="entry name" value="P-loop containing nucleoside triphosphate hydrolases"/>
    <property type="match status" value="1"/>
</dbReference>
<feature type="region of interest" description="Disordered" evidence="3">
    <location>
        <begin position="1"/>
        <end position="39"/>
    </location>
</feature>
<evidence type="ECO:0000256" key="2">
    <source>
        <dbReference type="ARBA" id="ARBA00022840"/>
    </source>
</evidence>
<keyword evidence="6" id="KW-1185">Reference proteome</keyword>
<evidence type="ECO:0000259" key="4">
    <source>
        <dbReference type="PROSITE" id="PS50893"/>
    </source>
</evidence>
<evidence type="ECO:0000256" key="3">
    <source>
        <dbReference type="SAM" id="MobiDB-lite"/>
    </source>
</evidence>
<dbReference type="InterPro" id="IPR050107">
    <property type="entry name" value="ABC_carbohydrate_import_ATPase"/>
</dbReference>
<evidence type="ECO:0000256" key="1">
    <source>
        <dbReference type="ARBA" id="ARBA00022741"/>
    </source>
</evidence>
<dbReference type="InterPro" id="IPR003439">
    <property type="entry name" value="ABC_transporter-like_ATP-bd"/>
</dbReference>
<feature type="domain" description="ABC transporter" evidence="4">
    <location>
        <begin position="41"/>
        <end position="284"/>
    </location>
</feature>
<keyword evidence="1" id="KW-0547">Nucleotide-binding</keyword>
<dbReference type="Proteomes" id="UP000778578">
    <property type="component" value="Unassembled WGS sequence"/>
</dbReference>
<evidence type="ECO:0000313" key="6">
    <source>
        <dbReference type="Proteomes" id="UP000778578"/>
    </source>
</evidence>
<dbReference type="GO" id="GO:0005524">
    <property type="term" value="F:ATP binding"/>
    <property type="evidence" value="ECO:0007669"/>
    <property type="project" value="UniProtKB-KW"/>
</dbReference>